<proteinExistence type="predicted"/>
<accession>A0A8S9LG18</accession>
<name>A0A8S9LG18_BRACR</name>
<dbReference type="AlphaFoldDB" id="A0A8S9LG18"/>
<comment type="caution">
    <text evidence="2">The sequence shown here is derived from an EMBL/GenBank/DDBJ whole genome shotgun (WGS) entry which is preliminary data.</text>
</comment>
<reference evidence="2" key="1">
    <citation type="submission" date="2019-12" db="EMBL/GenBank/DDBJ databases">
        <title>Genome sequencing and annotation of Brassica cretica.</title>
        <authorList>
            <person name="Studholme D.J."/>
            <person name="Sarris P.F."/>
        </authorList>
    </citation>
    <scope>NUCLEOTIDE SEQUENCE</scope>
    <source>
        <strain evidence="2">PFS-001/15</strain>
        <tissue evidence="2">Leaf</tissue>
    </source>
</reference>
<protein>
    <submittedName>
        <fullName evidence="2">Uncharacterized protein</fullName>
    </submittedName>
</protein>
<sequence length="160" mass="17730">MSRNPNFPRGPGFYARANGNIGNSRCSVNRCRLYDRSECHTRERVLAVSKPYSSDGDSDRGGTSVSSIRSRKRELQGWDEGMLVDPTRRTGDLDCSFGPTRRTSELDGAFSPTRPFGELGGAFGPTYPFSELDDGCFVVRDPFVEGLSCESFLKLIRNSI</sequence>
<evidence type="ECO:0000256" key="1">
    <source>
        <dbReference type="SAM" id="MobiDB-lite"/>
    </source>
</evidence>
<evidence type="ECO:0000313" key="2">
    <source>
        <dbReference type="EMBL" id="KAF2605915.1"/>
    </source>
</evidence>
<dbReference type="EMBL" id="QGKW02000276">
    <property type="protein sequence ID" value="KAF2605915.1"/>
    <property type="molecule type" value="Genomic_DNA"/>
</dbReference>
<evidence type="ECO:0000313" key="3">
    <source>
        <dbReference type="Proteomes" id="UP000712281"/>
    </source>
</evidence>
<feature type="region of interest" description="Disordered" evidence="1">
    <location>
        <begin position="50"/>
        <end position="72"/>
    </location>
</feature>
<gene>
    <name evidence="2" type="ORF">F2Q68_00044777</name>
</gene>
<dbReference type="Proteomes" id="UP000712281">
    <property type="component" value="Unassembled WGS sequence"/>
</dbReference>
<organism evidence="2 3">
    <name type="scientific">Brassica cretica</name>
    <name type="common">Mustard</name>
    <dbReference type="NCBI Taxonomy" id="69181"/>
    <lineage>
        <taxon>Eukaryota</taxon>
        <taxon>Viridiplantae</taxon>
        <taxon>Streptophyta</taxon>
        <taxon>Embryophyta</taxon>
        <taxon>Tracheophyta</taxon>
        <taxon>Spermatophyta</taxon>
        <taxon>Magnoliopsida</taxon>
        <taxon>eudicotyledons</taxon>
        <taxon>Gunneridae</taxon>
        <taxon>Pentapetalae</taxon>
        <taxon>rosids</taxon>
        <taxon>malvids</taxon>
        <taxon>Brassicales</taxon>
        <taxon>Brassicaceae</taxon>
        <taxon>Brassiceae</taxon>
        <taxon>Brassica</taxon>
    </lineage>
</organism>